<dbReference type="RefSeq" id="WP_282592146.1">
    <property type="nucleotide sequence ID" value="NZ_JAPAAF010000018.1"/>
</dbReference>
<dbReference type="InterPro" id="IPR019734">
    <property type="entry name" value="TPR_rpt"/>
</dbReference>
<dbReference type="SUPFAM" id="SSF48452">
    <property type="entry name" value="TPR-like"/>
    <property type="match status" value="1"/>
</dbReference>
<feature type="repeat" description="TPR" evidence="3">
    <location>
        <begin position="604"/>
        <end position="637"/>
    </location>
</feature>
<dbReference type="PANTHER" id="PTHR45586:SF1">
    <property type="entry name" value="LIPOPOLYSACCHARIDE ASSEMBLY PROTEIN B"/>
    <property type="match status" value="1"/>
</dbReference>
<dbReference type="Pfam" id="PF13181">
    <property type="entry name" value="TPR_8"/>
    <property type="match status" value="2"/>
</dbReference>
<evidence type="ECO:0000313" key="4">
    <source>
        <dbReference type="EMBL" id="MCW0483545.1"/>
    </source>
</evidence>
<reference evidence="4" key="1">
    <citation type="submission" date="2022-10" db="EMBL/GenBank/DDBJ databases">
        <title>Gaoshiqiia sediminis gen. nov., sp. nov., isolated from coastal sediment.</title>
        <authorList>
            <person name="Yu W.X."/>
            <person name="Mu D.S."/>
            <person name="Du J.Z."/>
            <person name="Liang Y.Q."/>
        </authorList>
    </citation>
    <scope>NUCLEOTIDE SEQUENCE</scope>
    <source>
        <strain evidence="4">A06</strain>
    </source>
</reference>
<evidence type="ECO:0000256" key="1">
    <source>
        <dbReference type="ARBA" id="ARBA00022737"/>
    </source>
</evidence>
<dbReference type="InterPro" id="IPR011990">
    <property type="entry name" value="TPR-like_helical_dom_sf"/>
</dbReference>
<dbReference type="InterPro" id="IPR013105">
    <property type="entry name" value="TPR_2"/>
</dbReference>
<dbReference type="PANTHER" id="PTHR45586">
    <property type="entry name" value="TPR REPEAT-CONTAINING PROTEIN PA4667"/>
    <property type="match status" value="1"/>
</dbReference>
<organism evidence="4 5">
    <name type="scientific">Gaoshiqia sediminis</name>
    <dbReference type="NCBI Taxonomy" id="2986998"/>
    <lineage>
        <taxon>Bacteria</taxon>
        <taxon>Pseudomonadati</taxon>
        <taxon>Bacteroidota</taxon>
        <taxon>Bacteroidia</taxon>
        <taxon>Marinilabiliales</taxon>
        <taxon>Prolixibacteraceae</taxon>
        <taxon>Gaoshiqia</taxon>
    </lineage>
</organism>
<dbReference type="AlphaFoldDB" id="A0AA42CAI0"/>
<dbReference type="SMART" id="SM00028">
    <property type="entry name" value="TPR"/>
    <property type="match status" value="4"/>
</dbReference>
<keyword evidence="5" id="KW-1185">Reference proteome</keyword>
<comment type="caution">
    <text evidence="4">The sequence shown here is derived from an EMBL/GenBank/DDBJ whole genome shotgun (WGS) entry which is preliminary data.</text>
</comment>
<dbReference type="InterPro" id="IPR051012">
    <property type="entry name" value="CellSynth/LPSAsmb/PSIAsmb"/>
</dbReference>
<evidence type="ECO:0000256" key="3">
    <source>
        <dbReference type="PROSITE-ProRule" id="PRU00339"/>
    </source>
</evidence>
<evidence type="ECO:0000313" key="5">
    <source>
        <dbReference type="Proteomes" id="UP001163821"/>
    </source>
</evidence>
<proteinExistence type="predicted"/>
<dbReference type="PROSITE" id="PS50005">
    <property type="entry name" value="TPR"/>
    <property type="match status" value="3"/>
</dbReference>
<accession>A0AA42CAI0</accession>
<feature type="repeat" description="TPR" evidence="3">
    <location>
        <begin position="536"/>
        <end position="569"/>
    </location>
</feature>
<gene>
    <name evidence="4" type="ORF">N2K84_12445</name>
</gene>
<protein>
    <submittedName>
        <fullName evidence="4">Tetratricopeptide repeat protein</fullName>
    </submittedName>
</protein>
<keyword evidence="1" id="KW-0677">Repeat</keyword>
<sequence length="742" mass="87842">MTDKELNIRYSEICNNLAERKIKPAFDRLETLITENGLGVFYDEWRDLDQTYHYMLQYTVEGIQDPERQKVYRRLIVSAFELADKVNEAIRLKYSSSLEYEKKRIFKNQFIPDLESFLSEVEDFYLRDELQSPSGNKKTMTSGYLAEAVDHREKIVRLFYHVWLRDQLNPDEIVLLGKFFSSPLILVAYKSFLVSALTLSLQRHFDEAKFTLLFNAFEMEETAINQRALVGLLINFYQYDSRLPFYPEITGRLKILNEHLEFKRNLERIIVQLIRSKETEKLQQRIRDELIPEMIKISPTLKDKINLDSLMEEGLSDDKNPEWQEIFKDSPELMDKMQEFSELQLEGADVFIGSFAMLKSFPFFNEIANWLIPFFSENPEIQEAVDLSDEIIRSFVDMISRAPILCNSDKYSFCLSIQSLPKENREFLTRGMKAEMDQFNEIENEEELTGPGRKAEFVSNQYIQDLYRFYKLHPRKNDFTDIFGWRFDFHHKIALGAILKEDEKVLRNIAEYYFSKNYFEEAAGILAYLLTNEKNGELYQKIAFCYQKLGDYKKALELYRQAELYDLNRLWNLKKIALCYRNLKQPDKALEYYKHAEQLNPDDLNNQLNVGHCLLELDQFDEALKCYFKVEYLAPGNKKVWRPIAWCSFLTGKKEQAERYFLKLMEEGPNKHDLMNMGHVQWSLGNRKTALDYYKQSISTNGFSEAEFMDVFDEDLPQLLQQGIDKDDVPIMLDQLRYFVEK</sequence>
<dbReference type="EMBL" id="JAPAAF010000018">
    <property type="protein sequence ID" value="MCW0483545.1"/>
    <property type="molecule type" value="Genomic_DNA"/>
</dbReference>
<dbReference type="Proteomes" id="UP001163821">
    <property type="component" value="Unassembled WGS sequence"/>
</dbReference>
<evidence type="ECO:0000256" key="2">
    <source>
        <dbReference type="ARBA" id="ARBA00022803"/>
    </source>
</evidence>
<name>A0AA42CAI0_9BACT</name>
<dbReference type="Gene3D" id="1.25.40.10">
    <property type="entry name" value="Tetratricopeptide repeat domain"/>
    <property type="match status" value="2"/>
</dbReference>
<keyword evidence="2 3" id="KW-0802">TPR repeat</keyword>
<dbReference type="Pfam" id="PF07719">
    <property type="entry name" value="TPR_2"/>
    <property type="match status" value="1"/>
</dbReference>
<feature type="repeat" description="TPR" evidence="3">
    <location>
        <begin position="570"/>
        <end position="603"/>
    </location>
</feature>